<feature type="region of interest" description="Disordered" evidence="1">
    <location>
        <begin position="752"/>
        <end position="787"/>
    </location>
</feature>
<evidence type="ECO:0000256" key="2">
    <source>
        <dbReference type="SAM" id="SignalP"/>
    </source>
</evidence>
<dbReference type="SUPFAM" id="SSF52833">
    <property type="entry name" value="Thioredoxin-like"/>
    <property type="match status" value="3"/>
</dbReference>
<dbReference type="PANTHER" id="PTHR45184">
    <property type="entry name" value="DNAJ PROTEIN ERDJ3A"/>
    <property type="match status" value="1"/>
</dbReference>
<evidence type="ECO:0000256" key="1">
    <source>
        <dbReference type="SAM" id="MobiDB-lite"/>
    </source>
</evidence>
<dbReference type="PANTHER" id="PTHR45184:SF1">
    <property type="entry name" value="DNAJ PROTEIN ERDJ3A"/>
    <property type="match status" value="1"/>
</dbReference>
<keyword evidence="4" id="KW-1185">Reference proteome</keyword>
<dbReference type="EMBL" id="CAMPGE010028992">
    <property type="protein sequence ID" value="CAI2386482.1"/>
    <property type="molecule type" value="Genomic_DNA"/>
</dbReference>
<accession>A0AAD2D9X9</accession>
<evidence type="ECO:0008006" key="5">
    <source>
        <dbReference type="Google" id="ProtNLM"/>
    </source>
</evidence>
<feature type="signal peptide" evidence="2">
    <location>
        <begin position="1"/>
        <end position="24"/>
    </location>
</feature>
<dbReference type="AlphaFoldDB" id="A0AAD2D9X9"/>
<protein>
    <recommendedName>
        <fullName evidence="5">Thioredoxin domain-containing protein</fullName>
    </recommendedName>
</protein>
<dbReference type="CDD" id="cd02961">
    <property type="entry name" value="PDI_a_family"/>
    <property type="match status" value="1"/>
</dbReference>
<sequence>MNLKYLLVLLCVFLALIDIPHVDAKKKKGKTSKKKVNKAKDNHYSEKKFDEDIIKEKVYDEGESTIQELDNIAVLHSYIKQDQFVLLYVHHEDSDESEEVLEEFRKTEQKLRGYAHFLLIDCAKEQFQNEVTPMCQNEADSGIFPLISGFVPPSTRFNPYTKEVQQNQETPFGERKKTEKGISKFVTSNIPNFVSSITKSKEYYTKLRSKKAINKVVLFSEKNTPPVLFKALATKFKDKIDFFFADSTKLRKKTKELKITDFPTIMVYSDVSEDGEKLAESKVITYEGKNNIEELIKFLSPYALAEPFDPKSSEKPQYQRRGKYTFVNHKNYTRGFIEDYRAQVVFFEKDFKNIQQKFETIASVLHGPTNVVFFNCETPQSQEIAEEKFGVTKFPKLLVFSTGAEKNKETALDISVNTEEDEIVNIIEGTEIKDNLREASESVLSSLIVNNALQLNKITLVYLYEGEEDEVPLSFRSISTNPIFAENFEFIAFKDPGAMTLQQFQVPRLPVIIGGLPPPEGQEGSDAEGQGSLRTMIYQGDINDYFELLEYNLGVLKTFFPDSKSQRKTTERTAEASTNFQEVTYDNFDDICESMKGLCVIGFLNGKVGTLEEKAIHHDYLKILEDRNLESSSQFKYMWINASCHQYLLPEFELSDMFLPTVVIYSPSQGKYSRMVTTFTKPNLGEFEKSFEGTGVGRIIVYDTPGNIGEKLKDLHCPSVIAETQNLDEEDMLDKELEDEIMKEILEEERRKAKELEEELEGSASDGKKKKKSKKGKKGKKGKKKKN</sequence>
<feature type="compositionally biased region" description="Basic residues" evidence="1">
    <location>
        <begin position="768"/>
        <end position="787"/>
    </location>
</feature>
<evidence type="ECO:0000313" key="3">
    <source>
        <dbReference type="EMBL" id="CAI2386482.1"/>
    </source>
</evidence>
<keyword evidence="2" id="KW-0732">Signal</keyword>
<organism evidence="3 4">
    <name type="scientific">Euplotes crassus</name>
    <dbReference type="NCBI Taxonomy" id="5936"/>
    <lineage>
        <taxon>Eukaryota</taxon>
        <taxon>Sar</taxon>
        <taxon>Alveolata</taxon>
        <taxon>Ciliophora</taxon>
        <taxon>Intramacronucleata</taxon>
        <taxon>Spirotrichea</taxon>
        <taxon>Hypotrichia</taxon>
        <taxon>Euplotida</taxon>
        <taxon>Euplotidae</taxon>
        <taxon>Moneuplotes</taxon>
    </lineage>
</organism>
<gene>
    <name evidence="3" type="ORF">ECRASSUSDP1_LOCUS28103</name>
</gene>
<name>A0AAD2D9X9_EUPCR</name>
<dbReference type="InterPro" id="IPR052842">
    <property type="entry name" value="ER_Co-chaperone"/>
</dbReference>
<comment type="caution">
    <text evidence="3">The sequence shown here is derived from an EMBL/GenBank/DDBJ whole genome shotgun (WGS) entry which is preliminary data.</text>
</comment>
<dbReference type="InterPro" id="IPR036249">
    <property type="entry name" value="Thioredoxin-like_sf"/>
</dbReference>
<proteinExistence type="predicted"/>
<dbReference type="Gene3D" id="3.40.30.10">
    <property type="entry name" value="Glutaredoxin"/>
    <property type="match status" value="2"/>
</dbReference>
<reference evidence="3" key="1">
    <citation type="submission" date="2023-07" db="EMBL/GenBank/DDBJ databases">
        <authorList>
            <consortium name="AG Swart"/>
            <person name="Singh M."/>
            <person name="Singh A."/>
            <person name="Seah K."/>
            <person name="Emmerich C."/>
        </authorList>
    </citation>
    <scope>NUCLEOTIDE SEQUENCE</scope>
    <source>
        <strain evidence="3">DP1</strain>
    </source>
</reference>
<dbReference type="Proteomes" id="UP001295684">
    <property type="component" value="Unassembled WGS sequence"/>
</dbReference>
<feature type="chain" id="PRO_5041904777" description="Thioredoxin domain-containing protein" evidence="2">
    <location>
        <begin position="25"/>
        <end position="787"/>
    </location>
</feature>
<evidence type="ECO:0000313" key="4">
    <source>
        <dbReference type="Proteomes" id="UP001295684"/>
    </source>
</evidence>